<dbReference type="EMBL" id="LDPH01000004">
    <property type="protein sequence ID" value="KLV27247.1"/>
    <property type="molecule type" value="Genomic_DNA"/>
</dbReference>
<reference evidence="2 3" key="1">
    <citation type="submission" date="2015-05" db="EMBL/GenBank/DDBJ databases">
        <title>Whole genome sequence and identification of bacterial endophytes from Costus igneus.</title>
        <authorList>
            <person name="Lee Y.P."/>
            <person name="Gan H.M."/>
            <person name="Eng W."/>
            <person name="Wheatley M.S."/>
            <person name="Caraballo A."/>
            <person name="Polter S."/>
            <person name="Savka M.A."/>
            <person name="Hudson A.O."/>
        </authorList>
    </citation>
    <scope>NUCLEOTIDE SEQUENCE [LARGE SCALE GENOMIC DNA]</scope>
    <source>
        <strain evidence="2 3">RIT379</strain>
    </source>
</reference>
<comment type="caution">
    <text evidence="2">The sequence shown here is derived from an EMBL/GenBank/DDBJ whole genome shotgun (WGS) entry which is preliminary data.</text>
</comment>
<dbReference type="Proteomes" id="UP000036045">
    <property type="component" value="Unassembled WGS sequence"/>
</dbReference>
<feature type="compositionally biased region" description="Basic and acidic residues" evidence="1">
    <location>
        <begin position="184"/>
        <end position="201"/>
    </location>
</feature>
<name>A0A0J1IMP4_NIACI</name>
<dbReference type="OrthoDB" id="2589518at2"/>
<dbReference type="PATRIC" id="fig|1397.4.peg.4065"/>
<evidence type="ECO:0000256" key="1">
    <source>
        <dbReference type="SAM" id="MobiDB-lite"/>
    </source>
</evidence>
<proteinExistence type="predicted"/>
<feature type="region of interest" description="Disordered" evidence="1">
    <location>
        <begin position="184"/>
        <end position="216"/>
    </location>
</feature>
<keyword evidence="3" id="KW-1185">Reference proteome</keyword>
<accession>A0A0J1IMP4</accession>
<protein>
    <submittedName>
        <fullName evidence="2">2-methylcitrate dehydratase</fullName>
    </submittedName>
</protein>
<evidence type="ECO:0000313" key="3">
    <source>
        <dbReference type="Proteomes" id="UP000036045"/>
    </source>
</evidence>
<evidence type="ECO:0000313" key="2">
    <source>
        <dbReference type="EMBL" id="KLV27247.1"/>
    </source>
</evidence>
<gene>
    <name evidence="2" type="ORF">ABW02_06935</name>
</gene>
<feature type="compositionally biased region" description="Acidic residues" evidence="1">
    <location>
        <begin position="202"/>
        <end position="216"/>
    </location>
</feature>
<dbReference type="AlphaFoldDB" id="A0A0J1IMP4"/>
<organism evidence="2 3">
    <name type="scientific">Niallia circulans</name>
    <name type="common">Bacillus circulans</name>
    <dbReference type="NCBI Taxonomy" id="1397"/>
    <lineage>
        <taxon>Bacteria</taxon>
        <taxon>Bacillati</taxon>
        <taxon>Bacillota</taxon>
        <taxon>Bacilli</taxon>
        <taxon>Bacillales</taxon>
        <taxon>Bacillaceae</taxon>
        <taxon>Niallia</taxon>
    </lineage>
</organism>
<dbReference type="RefSeq" id="WP_047941227.1">
    <property type="nucleotide sequence ID" value="NZ_LDPH01000004.1"/>
</dbReference>
<sequence>MSYVDFKALVKKINLKPKGVKEIVLEVSDSALKGHLDRLAEMIDEKAEIQIESMVVNYNVTLNAQTNRPLTEYKVNNNGVVEEVKPTFEQLEADLDLPEEKIETKEEKKEIDREHIDAFIAAGLAPQLENFPENFADIVKRKTEGESFSKLASELEISSGTVADLIDDYRKEVAPLAEAWWEWKESQGESKTEEYEPKNEEPVTENEEKEDQDGAA</sequence>